<organism evidence="12 13">
    <name type="scientific">Vibrio cincinnatiensis DSM 19608</name>
    <dbReference type="NCBI Taxonomy" id="1123491"/>
    <lineage>
        <taxon>Bacteria</taxon>
        <taxon>Pseudomonadati</taxon>
        <taxon>Pseudomonadota</taxon>
        <taxon>Gammaproteobacteria</taxon>
        <taxon>Vibrionales</taxon>
        <taxon>Vibrionaceae</taxon>
        <taxon>Vibrio</taxon>
    </lineage>
</organism>
<dbReference type="RefSeq" id="WP_078925849.1">
    <property type="nucleotide sequence ID" value="NZ_FUXB01000006.1"/>
</dbReference>
<protein>
    <submittedName>
        <fullName evidence="12">Outer membrane usher protein FimD/PapC</fullName>
    </submittedName>
</protein>
<keyword evidence="4" id="KW-1134">Transmembrane beta strand</keyword>
<dbReference type="EMBL" id="FUXB01000006">
    <property type="protein sequence ID" value="SJZ82261.1"/>
    <property type="molecule type" value="Genomic_DNA"/>
</dbReference>
<dbReference type="InterPro" id="IPR042186">
    <property type="entry name" value="FimD_plug_dom"/>
</dbReference>
<dbReference type="PANTHER" id="PTHR30451">
    <property type="entry name" value="OUTER MEMBRANE USHER PROTEIN"/>
    <property type="match status" value="1"/>
</dbReference>
<evidence type="ECO:0000256" key="3">
    <source>
        <dbReference type="ARBA" id="ARBA00022448"/>
    </source>
</evidence>
<dbReference type="GO" id="GO:0015473">
    <property type="term" value="F:fimbrial usher porin activity"/>
    <property type="evidence" value="ECO:0007669"/>
    <property type="project" value="InterPro"/>
</dbReference>
<evidence type="ECO:0000256" key="4">
    <source>
        <dbReference type="ARBA" id="ARBA00022452"/>
    </source>
</evidence>
<accession>A0A1T4NSN4</accession>
<evidence type="ECO:0000256" key="8">
    <source>
        <dbReference type="ARBA" id="ARBA00023136"/>
    </source>
</evidence>
<dbReference type="PANTHER" id="PTHR30451:SF21">
    <property type="entry name" value="FIMBRIAL USHER DOMAIN-CONTAINING PROTEIN YDET-RELATED"/>
    <property type="match status" value="1"/>
</dbReference>
<reference evidence="13" key="1">
    <citation type="submission" date="2017-02" db="EMBL/GenBank/DDBJ databases">
        <authorList>
            <person name="Varghese N."/>
            <person name="Submissions S."/>
        </authorList>
    </citation>
    <scope>NUCLEOTIDE SEQUENCE [LARGE SCALE GENOMIC DNA]</scope>
    <source>
        <strain evidence="13">DSM 19608</strain>
    </source>
</reference>
<gene>
    <name evidence="12" type="ORF">SAMN02745782_01450</name>
</gene>
<dbReference type="AlphaFoldDB" id="A0A1T4NSN4"/>
<evidence type="ECO:0000256" key="9">
    <source>
        <dbReference type="ARBA" id="ARBA00023237"/>
    </source>
</evidence>
<keyword evidence="8" id="KW-0472">Membrane</keyword>
<dbReference type="InterPro" id="IPR025885">
    <property type="entry name" value="PapC_N"/>
</dbReference>
<comment type="similarity">
    <text evidence="2">Belongs to the fimbrial export usher family.</text>
</comment>
<keyword evidence="9" id="KW-0998">Cell outer membrane</keyword>
<dbReference type="InterPro" id="IPR037224">
    <property type="entry name" value="PapC_N_sf"/>
</dbReference>
<evidence type="ECO:0000256" key="10">
    <source>
        <dbReference type="SAM" id="SignalP"/>
    </source>
</evidence>
<keyword evidence="3" id="KW-0813">Transport</keyword>
<keyword evidence="5" id="KW-1029">Fimbrium biogenesis</keyword>
<evidence type="ECO:0000256" key="1">
    <source>
        <dbReference type="ARBA" id="ARBA00004571"/>
    </source>
</evidence>
<dbReference type="GO" id="GO:0009279">
    <property type="term" value="C:cell outer membrane"/>
    <property type="evidence" value="ECO:0007669"/>
    <property type="project" value="UniProtKB-SubCell"/>
</dbReference>
<dbReference type="SUPFAM" id="SSF141729">
    <property type="entry name" value="FimD N-terminal domain-like"/>
    <property type="match status" value="1"/>
</dbReference>
<dbReference type="OrthoDB" id="6554712at2"/>
<evidence type="ECO:0000313" key="12">
    <source>
        <dbReference type="EMBL" id="SJZ82261.1"/>
    </source>
</evidence>
<feature type="chain" id="PRO_5012142819" evidence="10">
    <location>
        <begin position="22"/>
        <end position="787"/>
    </location>
</feature>
<dbReference type="Gene3D" id="2.60.40.3110">
    <property type="match status" value="1"/>
</dbReference>
<dbReference type="GeneID" id="70581698"/>
<keyword evidence="13" id="KW-1185">Reference proteome</keyword>
<keyword evidence="6" id="KW-0812">Transmembrane</keyword>
<dbReference type="Gene3D" id="2.60.40.2610">
    <property type="entry name" value="Outer membrane usher protein FimD, plug domain"/>
    <property type="match status" value="1"/>
</dbReference>
<evidence type="ECO:0000256" key="2">
    <source>
        <dbReference type="ARBA" id="ARBA00008064"/>
    </source>
</evidence>
<sequence>MKNKSKYTSIGLLFIGFNVCANVNNTLSFDLDFLQGGKETPKVFRSTSGIVEGHYFSNVIINSKSVGKRNFTITKKEEVEDKLCLSKSFISDLDIKFIPQIENLYNTHSCIDFDDMEYASVKFNLSDQTLNISIPQRYLSTAKEETYDYGINGIRVGYSFRATTNNSGDESIFGQFNSKLNINKWVVNTDFTGSWVNNGTETNIANLYAQRVLPSLEADLSIGKKHSGNNILGSFSYGGIGLKTNNYINRMKSNYIPHISGVVNSSARVTVKQNDRIIYAETIPSGPYLINDFSIHGFGDLVVEIKGDNGYSETRKYPIITLPSLLRSTSFDYSIAAGKRFDGSGVDGLFDSDRNFIFTEGKYGFDDYTLEGSVIVDEKFKGIGAGATFYLGRLGSLAIEGGYYHANYNNSPTLTGSSIGLKYAYHLTSNTTLQLAAYKYQDKEYTIYNNFNPEDNKKENNKQKGRFELLMSHSYRKINANLMFWQQTYWGSNDNDIGINSSINSYFFDKVTIGLNASYSENRGREDYSAGLSVSIPLSYNENNHYLMASVSSSKHSDTVYSTNASGQLSDRLSYSMNLNDSGINLNSSYLFDTVNMSTGISYHDGNSLFSAGISGGVAWTNPSGIIAYRHRADTVALIDSSGVDGLSIKGSVTNDQGFALVSVSPYRNNNINIDLDTLPIDIEIDHRQHTVVPVEHAIVLNKIKTRKVFRYIIKIKDKYGDIITSGDVESNGMVIGSLSPNGMAVLSNSEQIKNAYLIIDKDNNKCNIDLSKIKSNERKVYEVVCH</sequence>
<proteinExistence type="inferred from homology"/>
<keyword evidence="7 10" id="KW-0732">Signal</keyword>
<name>A0A1T4NSN4_VIBCI</name>
<dbReference type="Pfam" id="PF00577">
    <property type="entry name" value="Usher"/>
    <property type="match status" value="1"/>
</dbReference>
<dbReference type="Pfam" id="PF13954">
    <property type="entry name" value="PapC_N"/>
    <property type="match status" value="1"/>
</dbReference>
<evidence type="ECO:0000313" key="13">
    <source>
        <dbReference type="Proteomes" id="UP000190834"/>
    </source>
</evidence>
<comment type="subcellular location">
    <subcellularLocation>
        <location evidence="1">Cell outer membrane</location>
        <topology evidence="1">Multi-pass membrane protein</topology>
    </subcellularLocation>
</comment>
<dbReference type="Gene3D" id="3.10.20.410">
    <property type="match status" value="1"/>
</dbReference>
<dbReference type="InterPro" id="IPR000015">
    <property type="entry name" value="Fimb_usher"/>
</dbReference>
<feature type="signal peptide" evidence="10">
    <location>
        <begin position="1"/>
        <end position="21"/>
    </location>
</feature>
<evidence type="ECO:0000256" key="7">
    <source>
        <dbReference type="ARBA" id="ARBA00022729"/>
    </source>
</evidence>
<dbReference type="GO" id="GO:0009297">
    <property type="term" value="P:pilus assembly"/>
    <property type="evidence" value="ECO:0007669"/>
    <property type="project" value="InterPro"/>
</dbReference>
<evidence type="ECO:0000256" key="6">
    <source>
        <dbReference type="ARBA" id="ARBA00022692"/>
    </source>
</evidence>
<evidence type="ECO:0000256" key="5">
    <source>
        <dbReference type="ARBA" id="ARBA00022558"/>
    </source>
</evidence>
<dbReference type="Proteomes" id="UP000190834">
    <property type="component" value="Unassembled WGS sequence"/>
</dbReference>
<evidence type="ECO:0000259" key="11">
    <source>
        <dbReference type="Pfam" id="PF13954"/>
    </source>
</evidence>
<dbReference type="STRING" id="1123491.SAMN02745782_01450"/>
<feature type="domain" description="PapC N-terminal" evidence="11">
    <location>
        <begin position="29"/>
        <end position="161"/>
    </location>
</feature>